<feature type="compositionally biased region" description="Polar residues" evidence="1">
    <location>
        <begin position="865"/>
        <end position="875"/>
    </location>
</feature>
<feature type="compositionally biased region" description="Basic and acidic residues" evidence="1">
    <location>
        <begin position="513"/>
        <end position="533"/>
    </location>
</feature>
<evidence type="ECO:0000256" key="3">
    <source>
        <dbReference type="SAM" id="SignalP"/>
    </source>
</evidence>
<dbReference type="InterPro" id="IPR036179">
    <property type="entry name" value="Ig-like_dom_sf"/>
</dbReference>
<dbReference type="InterPro" id="IPR003599">
    <property type="entry name" value="Ig_sub"/>
</dbReference>
<reference evidence="5" key="1">
    <citation type="submission" date="2022-11" db="UniProtKB">
        <authorList>
            <consortium name="EnsemblMetazoa"/>
        </authorList>
    </citation>
    <scope>IDENTIFICATION</scope>
</reference>
<dbReference type="Proteomes" id="UP000887568">
    <property type="component" value="Unplaced"/>
</dbReference>
<dbReference type="SUPFAM" id="SSF48726">
    <property type="entry name" value="Immunoglobulin"/>
    <property type="match status" value="1"/>
</dbReference>
<feature type="domain" description="Ig-like" evidence="4">
    <location>
        <begin position="66"/>
        <end position="167"/>
    </location>
</feature>
<evidence type="ECO:0000256" key="2">
    <source>
        <dbReference type="SAM" id="Phobius"/>
    </source>
</evidence>
<accession>A0A913ZZ73</accession>
<dbReference type="InterPro" id="IPR007110">
    <property type="entry name" value="Ig-like_dom"/>
</dbReference>
<evidence type="ECO:0000313" key="6">
    <source>
        <dbReference type="Proteomes" id="UP000887568"/>
    </source>
</evidence>
<feature type="compositionally biased region" description="Polar residues" evidence="1">
    <location>
        <begin position="934"/>
        <end position="955"/>
    </location>
</feature>
<dbReference type="PROSITE" id="PS50835">
    <property type="entry name" value="IG_LIKE"/>
    <property type="match status" value="1"/>
</dbReference>
<keyword evidence="2" id="KW-1133">Transmembrane helix</keyword>
<feature type="chain" id="PRO_5036814149" description="Ig-like domain-containing protein" evidence="3">
    <location>
        <begin position="28"/>
        <end position="1021"/>
    </location>
</feature>
<dbReference type="Pfam" id="PF07686">
    <property type="entry name" value="V-set"/>
    <property type="match status" value="1"/>
</dbReference>
<evidence type="ECO:0000256" key="1">
    <source>
        <dbReference type="SAM" id="MobiDB-lite"/>
    </source>
</evidence>
<feature type="region of interest" description="Disordered" evidence="1">
    <location>
        <begin position="901"/>
        <end position="1004"/>
    </location>
</feature>
<organism evidence="5 6">
    <name type="scientific">Patiria miniata</name>
    <name type="common">Bat star</name>
    <name type="synonym">Asterina miniata</name>
    <dbReference type="NCBI Taxonomy" id="46514"/>
    <lineage>
        <taxon>Eukaryota</taxon>
        <taxon>Metazoa</taxon>
        <taxon>Echinodermata</taxon>
        <taxon>Eleutherozoa</taxon>
        <taxon>Asterozoa</taxon>
        <taxon>Asteroidea</taxon>
        <taxon>Valvatacea</taxon>
        <taxon>Valvatida</taxon>
        <taxon>Asterinidae</taxon>
        <taxon>Patiria</taxon>
    </lineage>
</organism>
<keyword evidence="2" id="KW-0472">Membrane</keyword>
<feature type="signal peptide" evidence="3">
    <location>
        <begin position="1"/>
        <end position="27"/>
    </location>
</feature>
<feature type="compositionally biased region" description="Basic and acidic residues" evidence="1">
    <location>
        <begin position="671"/>
        <end position="692"/>
    </location>
</feature>
<evidence type="ECO:0000259" key="4">
    <source>
        <dbReference type="PROSITE" id="PS50835"/>
    </source>
</evidence>
<dbReference type="AlphaFoldDB" id="A0A913ZZ73"/>
<keyword evidence="3" id="KW-0732">Signal</keyword>
<feature type="compositionally biased region" description="Low complexity" evidence="1">
    <location>
        <begin position="901"/>
        <end position="914"/>
    </location>
</feature>
<feature type="compositionally biased region" description="Polar residues" evidence="1">
    <location>
        <begin position="636"/>
        <end position="645"/>
    </location>
</feature>
<feature type="compositionally biased region" description="Polar residues" evidence="1">
    <location>
        <begin position="563"/>
        <end position="589"/>
    </location>
</feature>
<proteinExistence type="predicted"/>
<dbReference type="InterPro" id="IPR013106">
    <property type="entry name" value="Ig_V-set"/>
</dbReference>
<feature type="compositionally biased region" description="Polar residues" evidence="1">
    <location>
        <begin position="810"/>
        <end position="835"/>
    </location>
</feature>
<dbReference type="CDD" id="cd00096">
    <property type="entry name" value="Ig"/>
    <property type="match status" value="1"/>
</dbReference>
<dbReference type="EnsemblMetazoa" id="XM_038200433.1">
    <property type="protein sequence ID" value="XP_038056361.1"/>
    <property type="gene ID" value="LOC119728238"/>
</dbReference>
<evidence type="ECO:0000313" key="5">
    <source>
        <dbReference type="EnsemblMetazoa" id="XP_038056361.1"/>
    </source>
</evidence>
<name>A0A913ZZ73_PATMI</name>
<feature type="region of interest" description="Disordered" evidence="1">
    <location>
        <begin position="457"/>
        <end position="875"/>
    </location>
</feature>
<dbReference type="Gene3D" id="2.60.40.10">
    <property type="entry name" value="Immunoglobulins"/>
    <property type="match status" value="1"/>
</dbReference>
<protein>
    <recommendedName>
        <fullName evidence="4">Ig-like domain-containing protein</fullName>
    </recommendedName>
</protein>
<feature type="compositionally biased region" description="Basic and acidic residues" evidence="1">
    <location>
        <begin position="604"/>
        <end position="635"/>
    </location>
</feature>
<feature type="compositionally biased region" description="Basic and acidic residues" evidence="1">
    <location>
        <begin position="723"/>
        <end position="744"/>
    </location>
</feature>
<dbReference type="SMART" id="SM00409">
    <property type="entry name" value="IG"/>
    <property type="match status" value="2"/>
</dbReference>
<dbReference type="InterPro" id="IPR013783">
    <property type="entry name" value="Ig-like_fold"/>
</dbReference>
<keyword evidence="2" id="KW-0812">Transmembrane</keyword>
<dbReference type="OrthoDB" id="9925886at2759"/>
<feature type="compositionally biased region" description="Polar residues" evidence="1">
    <location>
        <begin position="711"/>
        <end position="721"/>
    </location>
</feature>
<feature type="compositionally biased region" description="Basic and acidic residues" evidence="1">
    <location>
        <begin position="646"/>
        <end position="657"/>
    </location>
</feature>
<feature type="compositionally biased region" description="Basic and acidic residues" evidence="1">
    <location>
        <begin position="541"/>
        <end position="558"/>
    </location>
</feature>
<dbReference type="RefSeq" id="XP_038056361.1">
    <property type="nucleotide sequence ID" value="XM_038200433.1"/>
</dbReference>
<sequence length="1021" mass="111803">MPVRGFLKMLLALFVFCTLNLRHGISGLPLPEQHTFRARASVRSRIEILAASRSKRSSDDSIIKEPFYGTPSIQVYLQMGQTFHMPCPIRREGEKVSVFLWFKGGDLVARHTIVAGDTNFTQSDRFQLSGTYGLIVRQVEQDDGGTYTCRVIPYGSSKSRRSSTDVTVLDKQFPAVDDALATRQEQNFTRGQRHELPCPAALPENGNRRATVYWCLDTGESDFTSIIGVKFSDGETNVYLEEYNITVDSSLVINSLKSNYSRFWCHRSVSGSQLKSGIIDVNGKDPRPGEMPMVTTHEPGHVGNVKLSVILGLIFGLLSVIACLVAIVLFVWKHSGTFPEPEDQIQQNRQETSVELIAIEEHQDETSMATADEGFHELTPLTEATGTDTSVDSDLKDDKSSWLTADTAANTRHTTGFCGESSSSRTNADQTNAYIRSSPKSCTTFERIVVMVVPHKVSASSQKPVKVTSKKPSLTARRSAPKSKQYLTPKKSSHREAGETQPVLQKATTPECAKSEQEKVPLVEIVQPKDEIPSKTSGEQQQDKLLGDEGNNKDHQDWMEGQQALQDSETGCSSQTSVVEEETPQTASAPEQAPTEIAETGTKTIEKKVQMKISDEKEGVKTAKPDVSRTTDRPKLSSNPTQDQTKAGKVENDKSEGDNNLSPGHQKGKKGKLEANKKKAKWKERPKVEPKWKTKYPVKVPLTSDDEKTSKTGSQLESQLQPGDKKAQKKERDEHRLTPEKDPEQTSNQQVAVCGSEGIASVVESSPSNPNRPVPSVPEPIDDNLNAVSGEKLSKTIPVAKKRRDRKSPCLTSVQNAKPQKSSEPPSCEQMNPTAPANKAIERGGDATMSPAVYPTISDPDVAPTQPNKNYHLNPTQPIAAVKPFTCNDTASPHFSIGAAAASVATPTPVPETTPYKDDTHMSHVGTPEDTPIPSFTQTTPDNSSDMPVSTNWEDPQSAAGSPEVPVPLPNPLSSDDEPMDSKSGSEHEEIEMEDSVEHQAVKESGKIYRNINGMTLQKSI</sequence>
<dbReference type="GeneID" id="119728238"/>
<feature type="transmembrane region" description="Helical" evidence="2">
    <location>
        <begin position="309"/>
        <end position="332"/>
    </location>
</feature>
<keyword evidence="6" id="KW-1185">Reference proteome</keyword>